<dbReference type="OrthoDB" id="88467at2759"/>
<organism evidence="1 2">
    <name type="scientific">Stichopus japonicus</name>
    <name type="common">Sea cucumber</name>
    <dbReference type="NCBI Taxonomy" id="307972"/>
    <lineage>
        <taxon>Eukaryota</taxon>
        <taxon>Metazoa</taxon>
        <taxon>Echinodermata</taxon>
        <taxon>Eleutherozoa</taxon>
        <taxon>Echinozoa</taxon>
        <taxon>Holothuroidea</taxon>
        <taxon>Aspidochirotacea</taxon>
        <taxon>Aspidochirotida</taxon>
        <taxon>Stichopodidae</taxon>
        <taxon>Apostichopus</taxon>
    </lineage>
</organism>
<sequence length="629" mass="69057">MVGSLSQALPQTVDLTDGIGCGKYKYICAEIRKHEPEPNFSYTLKKKNSPKGCAKVTCIDRKKETPTVEFKSVQPTPVTLIIGESNDVTTDVTVEFEPETTDPSVSGKGLWDMSVWFSKSDTGAGSSTVPSIVLRNLGNIFETFSGVTFDLPELPMTVDLTNAIGCGKYRFICARIRKGDPVPDYTLVGPKSVVGCAPVTCEKPPEEEEDPLIIVSTTITPVTIYIGEAHNVFPDIDVQFEGEEGVTGTDLWEMSIWFNKNADGSGKKTDLAENTLTREQRNQPLVITESLVFEEIEKSVDLTQVEGCGKFKYICCEIRQSNPSPPFEYKKKKPSSVRSCAKTSCEVREEPEPTVQFESTQPTGVTIYEEELNVVNTDVVVNFNEPNTDPTVAGVDLWQMQLWFSKAENGLGSSIGTIESALSEEQADQPVSFTDFSFEGLEARADLTAQGCGKFQYLCARVRRDKPDPSYKLIGKDPSQTTGCAPVICERGRDPTVEFASVEVTPVTVFEETNTPVTTTVTVTFNEERTDEVSGSGLWQVDLWFSKGSDGTGSSSDGVSDVLTAAQASQPVNFRRFKFTDLEIAADLTPVSQGCGKYRFICAQIRRDEPDPTHYSQDVRYVGCAPLSK</sequence>
<evidence type="ECO:0000313" key="1">
    <source>
        <dbReference type="EMBL" id="PIK45525.1"/>
    </source>
</evidence>
<dbReference type="Proteomes" id="UP000230750">
    <property type="component" value="Unassembled WGS sequence"/>
</dbReference>
<reference evidence="1 2" key="1">
    <citation type="journal article" date="2017" name="PLoS Biol.">
        <title>The sea cucumber genome provides insights into morphological evolution and visceral regeneration.</title>
        <authorList>
            <person name="Zhang X."/>
            <person name="Sun L."/>
            <person name="Yuan J."/>
            <person name="Sun Y."/>
            <person name="Gao Y."/>
            <person name="Zhang L."/>
            <person name="Li S."/>
            <person name="Dai H."/>
            <person name="Hamel J.F."/>
            <person name="Liu C."/>
            <person name="Yu Y."/>
            <person name="Liu S."/>
            <person name="Lin W."/>
            <person name="Guo K."/>
            <person name="Jin S."/>
            <person name="Xu P."/>
            <person name="Storey K.B."/>
            <person name="Huan P."/>
            <person name="Zhang T."/>
            <person name="Zhou Y."/>
            <person name="Zhang J."/>
            <person name="Lin C."/>
            <person name="Li X."/>
            <person name="Xing L."/>
            <person name="Huo D."/>
            <person name="Sun M."/>
            <person name="Wang L."/>
            <person name="Mercier A."/>
            <person name="Li F."/>
            <person name="Yang H."/>
            <person name="Xiang J."/>
        </authorList>
    </citation>
    <scope>NUCLEOTIDE SEQUENCE [LARGE SCALE GENOMIC DNA]</scope>
    <source>
        <strain evidence="1">Shaxun</strain>
        <tissue evidence="1">Muscle</tissue>
    </source>
</reference>
<protein>
    <submittedName>
        <fullName evidence="1">Putative alpha-1 collagen isoform X4</fullName>
    </submittedName>
</protein>
<accession>A0A2G8KC19</accession>
<dbReference type="AlphaFoldDB" id="A0A2G8KC19"/>
<comment type="caution">
    <text evidence="1">The sequence shown here is derived from an EMBL/GenBank/DDBJ whole genome shotgun (WGS) entry which is preliminary data.</text>
</comment>
<proteinExistence type="predicted"/>
<keyword evidence="1" id="KW-0176">Collagen</keyword>
<evidence type="ECO:0000313" key="2">
    <source>
        <dbReference type="Proteomes" id="UP000230750"/>
    </source>
</evidence>
<gene>
    <name evidence="1" type="ORF">BSL78_17629</name>
</gene>
<name>A0A2G8KC19_STIJA</name>
<keyword evidence="2" id="KW-1185">Reference proteome</keyword>
<dbReference type="GO" id="GO:0005581">
    <property type="term" value="C:collagen trimer"/>
    <property type="evidence" value="ECO:0007669"/>
    <property type="project" value="UniProtKB-KW"/>
</dbReference>
<dbReference type="EMBL" id="MRZV01000708">
    <property type="protein sequence ID" value="PIK45525.1"/>
    <property type="molecule type" value="Genomic_DNA"/>
</dbReference>